<evidence type="ECO:0000313" key="7">
    <source>
        <dbReference type="Proteomes" id="UP000236630"/>
    </source>
</evidence>
<accession>A0A2H5QXF4</accession>
<evidence type="ECO:0000256" key="2">
    <source>
        <dbReference type="ARBA" id="ARBA00022670"/>
    </source>
</evidence>
<evidence type="ECO:0000259" key="5">
    <source>
        <dbReference type="PROSITE" id="PS50600"/>
    </source>
</evidence>
<comment type="caution">
    <text evidence="6">The sequence shown here is derived from an EMBL/GenBank/DDBJ whole genome shotgun (WGS) entry which is preliminary data.</text>
</comment>
<reference evidence="6 7" key="1">
    <citation type="journal article" date="2017" name="Front. Genet.">
        <title>Draft sequencing of the heterozygous diploid genome of Satsuma (Citrus unshiu Marc.) using a hybrid assembly approach.</title>
        <authorList>
            <person name="Shimizu T."/>
            <person name="Tanizawa Y."/>
            <person name="Mochizuki T."/>
            <person name="Nagasaki H."/>
            <person name="Yoshioka T."/>
            <person name="Toyoda A."/>
            <person name="Fujiyama A."/>
            <person name="Kaminuma E."/>
            <person name="Nakamura Y."/>
        </authorList>
    </citation>
    <scope>NUCLEOTIDE SEQUENCE [LARGE SCALE GENOMIC DNA]</scope>
    <source>
        <strain evidence="7">cv. Miyagawa wase</strain>
    </source>
</reference>
<evidence type="ECO:0000256" key="1">
    <source>
        <dbReference type="ARBA" id="ARBA00005234"/>
    </source>
</evidence>
<feature type="domain" description="Ubiquitin-like protease family profile" evidence="5">
    <location>
        <begin position="344"/>
        <end position="503"/>
    </location>
</feature>
<gene>
    <name evidence="6" type="ORF">CUMW_270880</name>
</gene>
<dbReference type="GO" id="GO:0008234">
    <property type="term" value="F:cysteine-type peptidase activity"/>
    <property type="evidence" value="ECO:0007669"/>
    <property type="project" value="InterPro"/>
</dbReference>
<feature type="non-terminal residue" evidence="6">
    <location>
        <position position="1"/>
    </location>
</feature>
<name>A0A2H5QXF4_CITUN</name>
<comment type="similarity">
    <text evidence="1">Belongs to the peptidase C48 family.</text>
</comment>
<evidence type="ECO:0000313" key="6">
    <source>
        <dbReference type="EMBL" id="GAY69304.1"/>
    </source>
</evidence>
<dbReference type="Gene3D" id="3.40.395.10">
    <property type="entry name" value="Adenoviral Proteinase, Chain A"/>
    <property type="match status" value="1"/>
</dbReference>
<keyword evidence="2" id="KW-0645">Protease</keyword>
<organism evidence="6 7">
    <name type="scientific">Citrus unshiu</name>
    <name type="common">Satsuma mandarin</name>
    <name type="synonym">Citrus nobilis var. unshiu</name>
    <dbReference type="NCBI Taxonomy" id="55188"/>
    <lineage>
        <taxon>Eukaryota</taxon>
        <taxon>Viridiplantae</taxon>
        <taxon>Streptophyta</taxon>
        <taxon>Embryophyta</taxon>
        <taxon>Tracheophyta</taxon>
        <taxon>Spermatophyta</taxon>
        <taxon>Magnoliopsida</taxon>
        <taxon>eudicotyledons</taxon>
        <taxon>Gunneridae</taxon>
        <taxon>Pentapetalae</taxon>
        <taxon>rosids</taxon>
        <taxon>malvids</taxon>
        <taxon>Sapindales</taxon>
        <taxon>Rutaceae</taxon>
        <taxon>Aurantioideae</taxon>
        <taxon>Citrus</taxon>
    </lineage>
</organism>
<dbReference type="SUPFAM" id="SSF54001">
    <property type="entry name" value="Cysteine proteinases"/>
    <property type="match status" value="1"/>
</dbReference>
<evidence type="ECO:0000256" key="3">
    <source>
        <dbReference type="ARBA" id="ARBA00022801"/>
    </source>
</evidence>
<evidence type="ECO:0000256" key="4">
    <source>
        <dbReference type="SAM" id="MobiDB-lite"/>
    </source>
</evidence>
<keyword evidence="7" id="KW-1185">Reference proteome</keyword>
<dbReference type="InterPro" id="IPR038765">
    <property type="entry name" value="Papain-like_cys_pep_sf"/>
</dbReference>
<protein>
    <recommendedName>
        <fullName evidence="5">Ubiquitin-like protease family profile domain-containing protein</fullName>
    </recommendedName>
</protein>
<dbReference type="EMBL" id="BDQV01001175">
    <property type="protein sequence ID" value="GAY69304.1"/>
    <property type="molecule type" value="Genomic_DNA"/>
</dbReference>
<proteinExistence type="inferred from homology"/>
<dbReference type="GO" id="GO:0006508">
    <property type="term" value="P:proteolysis"/>
    <property type="evidence" value="ECO:0007669"/>
    <property type="project" value="UniProtKB-KW"/>
</dbReference>
<dbReference type="AlphaFoldDB" id="A0A2H5QXF4"/>
<dbReference type="Pfam" id="PF02902">
    <property type="entry name" value="Peptidase_C48"/>
    <property type="match status" value="1"/>
</dbReference>
<keyword evidence="3" id="KW-0378">Hydrolase</keyword>
<feature type="region of interest" description="Disordered" evidence="4">
    <location>
        <begin position="111"/>
        <end position="136"/>
    </location>
</feature>
<dbReference type="PROSITE" id="PS50600">
    <property type="entry name" value="ULP_PROTEASE"/>
    <property type="match status" value="1"/>
</dbReference>
<sequence length="503" mass="57197">YSPPITAKSKDVAEGVPFIQAYSICHSDFNSSLNFSRASSVRHSPLQIFTLIDIVPLPMYKCDTEGNSDLLKFMKLVQHIVMVLSRNLVTACGHDVGSVLEGPCFAAVHSSQQRKRKRQPGGLQKKGAPMLRANGQDAVPTSSTYGFVSYFYENILGKPTKNFLLNKRQGTKREMKGWVIRNQQAAYIGGCLHFLQIFYLHNVAYDNIQPDRNILPITFWNESRIKKFMKWLRSKGGIGSDKTQRKGNYLIYYVGALDGESNDTFQSKPLEMGKQTTKAMEEYMAGHIQHSRDKNVISKSCRLRFSVGPFTIPSPISEDAKQLILYLFDDKLNTMEIVVDIGDNSITRSSMRTLLPGEWIDGDIITMYADYKNMKEAEKDVTSPRCWFLPTYYSQAALADWSSLNFAQAAGFRDRYMSRLDTCEKIYVPINSDGHWYMLVVDISHATATIWDSLESPSRREKMINESLAIHDSDHARLLLALYLVQSPLNKIRCRLIQEARKL</sequence>
<dbReference type="Proteomes" id="UP000236630">
    <property type="component" value="Unassembled WGS sequence"/>
</dbReference>
<dbReference type="InterPro" id="IPR003653">
    <property type="entry name" value="Peptidase_C48_C"/>
</dbReference>